<evidence type="ECO:0000256" key="3">
    <source>
        <dbReference type="ARBA" id="ARBA00023163"/>
    </source>
</evidence>
<dbReference type="InterPro" id="IPR050204">
    <property type="entry name" value="AraC_XylS_family_regulators"/>
</dbReference>
<dbReference type="Pfam" id="PF07883">
    <property type="entry name" value="Cupin_2"/>
    <property type="match status" value="1"/>
</dbReference>
<dbReference type="GO" id="GO:0003700">
    <property type="term" value="F:DNA-binding transcription factor activity"/>
    <property type="evidence" value="ECO:0007669"/>
    <property type="project" value="InterPro"/>
</dbReference>
<dbReference type="Gene3D" id="2.60.120.10">
    <property type="entry name" value="Jelly Rolls"/>
    <property type="match status" value="1"/>
</dbReference>
<evidence type="ECO:0000256" key="2">
    <source>
        <dbReference type="ARBA" id="ARBA00023125"/>
    </source>
</evidence>
<reference evidence="6 7" key="1">
    <citation type="submission" date="2019-12" db="EMBL/GenBank/DDBJ databases">
        <title>Hybrid Genome Assemblies of two High G+C Isolates from Undergraduate Microbiology Courses.</title>
        <authorList>
            <person name="Ne Ville C.J."/>
            <person name="Enright D."/>
            <person name="Hernandez I."/>
            <person name="Dodsworth J."/>
            <person name="Orwin P.M."/>
        </authorList>
    </citation>
    <scope>NUCLEOTIDE SEQUENCE [LARGE SCALE GENOMIC DNA]</scope>
    <source>
        <strain evidence="6 7">CSUSB</strain>
    </source>
</reference>
<keyword evidence="3" id="KW-0804">Transcription</keyword>
<protein>
    <submittedName>
        <fullName evidence="6">Helix-turn-helix domain-containing protein</fullName>
    </submittedName>
</protein>
<dbReference type="GO" id="GO:0043565">
    <property type="term" value="F:sequence-specific DNA binding"/>
    <property type="evidence" value="ECO:0007669"/>
    <property type="project" value="InterPro"/>
</dbReference>
<dbReference type="InterPro" id="IPR014710">
    <property type="entry name" value="RmlC-like_jellyroll"/>
</dbReference>
<dbReference type="PANTHER" id="PTHR46796">
    <property type="entry name" value="HTH-TYPE TRANSCRIPTIONAL ACTIVATOR RHAS-RELATED"/>
    <property type="match status" value="1"/>
</dbReference>
<dbReference type="OrthoDB" id="8811403at2"/>
<evidence type="ECO:0000259" key="5">
    <source>
        <dbReference type="PROSITE" id="PS01124"/>
    </source>
</evidence>
<dbReference type="Pfam" id="PF12833">
    <property type="entry name" value="HTH_18"/>
    <property type="match status" value="1"/>
</dbReference>
<evidence type="ECO:0000256" key="4">
    <source>
        <dbReference type="SAM" id="MobiDB-lite"/>
    </source>
</evidence>
<dbReference type="InterPro" id="IPR013096">
    <property type="entry name" value="Cupin_2"/>
</dbReference>
<name>A0A6I6HN84_VARPD</name>
<dbReference type="PROSITE" id="PS01124">
    <property type="entry name" value="HTH_ARAC_FAMILY_2"/>
    <property type="match status" value="1"/>
</dbReference>
<dbReference type="AlphaFoldDB" id="A0A6I6HN84"/>
<proteinExistence type="predicted"/>
<dbReference type="InterPro" id="IPR011051">
    <property type="entry name" value="RmlC_Cupin_sf"/>
</dbReference>
<dbReference type="InterPro" id="IPR018060">
    <property type="entry name" value="HTH_AraC"/>
</dbReference>
<keyword evidence="1" id="KW-0805">Transcription regulation</keyword>
<dbReference type="RefSeq" id="WP_157616192.1">
    <property type="nucleotide sequence ID" value="NZ_CP046622.1"/>
</dbReference>
<dbReference type="PANTHER" id="PTHR46796:SF10">
    <property type="entry name" value="TRANSCRIPTIONAL ACTIVATOR FEAR"/>
    <property type="match status" value="1"/>
</dbReference>
<dbReference type="Gene3D" id="1.10.10.60">
    <property type="entry name" value="Homeodomain-like"/>
    <property type="match status" value="1"/>
</dbReference>
<evidence type="ECO:0000313" key="7">
    <source>
        <dbReference type="Proteomes" id="UP000425817"/>
    </source>
</evidence>
<dbReference type="EMBL" id="CP046622">
    <property type="protein sequence ID" value="QGW84441.1"/>
    <property type="molecule type" value="Genomic_DNA"/>
</dbReference>
<dbReference type="Proteomes" id="UP000425817">
    <property type="component" value="Chromosome"/>
</dbReference>
<sequence length="238" mass="25709">MQTPATRPHAEPSSLSLRDYGASRGSHAHDHFQVLVGLSGVLELEVEGRGARVGAGESHVVVPGDRHDFESRSGSQCLILDTRQPQWAHCAGRPPVDASRLHALAKYLAQCAQHPQASALALQHGPALLLEAWRAAAPADGRSRAIDWTALATWARARWHEPLGVADLARVACLSPGHFAQRCRDEQGVSAMHWLRTLRLAHARELRVAGVGVAETARRTGYRSPSALTAALRRLGGR</sequence>
<accession>A0A6I6HN84</accession>
<dbReference type="SMART" id="SM00342">
    <property type="entry name" value="HTH_ARAC"/>
    <property type="match status" value="1"/>
</dbReference>
<evidence type="ECO:0000313" key="6">
    <source>
        <dbReference type="EMBL" id="QGW84441.1"/>
    </source>
</evidence>
<feature type="region of interest" description="Disordered" evidence="4">
    <location>
        <begin position="1"/>
        <end position="22"/>
    </location>
</feature>
<organism evidence="6 7">
    <name type="scientific">Variovorax paradoxus</name>
    <dbReference type="NCBI Taxonomy" id="34073"/>
    <lineage>
        <taxon>Bacteria</taxon>
        <taxon>Pseudomonadati</taxon>
        <taxon>Pseudomonadota</taxon>
        <taxon>Betaproteobacteria</taxon>
        <taxon>Burkholderiales</taxon>
        <taxon>Comamonadaceae</taxon>
        <taxon>Variovorax</taxon>
    </lineage>
</organism>
<feature type="domain" description="HTH araC/xylS-type" evidence="5">
    <location>
        <begin position="149"/>
        <end position="238"/>
    </location>
</feature>
<keyword evidence="2" id="KW-0238">DNA-binding</keyword>
<dbReference type="SUPFAM" id="SSF51182">
    <property type="entry name" value="RmlC-like cupins"/>
    <property type="match status" value="1"/>
</dbReference>
<evidence type="ECO:0000256" key="1">
    <source>
        <dbReference type="ARBA" id="ARBA00023015"/>
    </source>
</evidence>
<gene>
    <name evidence="6" type="ORF">GOQ09_23990</name>
</gene>